<evidence type="ECO:0000256" key="2">
    <source>
        <dbReference type="PROSITE-ProRule" id="PRU10007"/>
    </source>
</evidence>
<dbReference type="PROSITE" id="PS00687">
    <property type="entry name" value="ALDEHYDE_DEHYDR_GLU"/>
    <property type="match status" value="1"/>
</dbReference>
<sequence>MVADLRAASAEWAATPVRARTAALTAFLDDFVAGGQATAAAVAAATGKPPPAAMDEVVLTASTGRHIAAHAGGWLAEEARGGVLATGRRCVVRRVPLGVVGVIGPYNFPLSLTLPVALAAVTAGNGVLLKVSEATAGVGAAMEAALASCGGGVFARLVRVVYGAAAVGRALTSTVDHVVFVGSVGVGRAVASAAAARGVGCTLELGGKDPAIVLGGGGAAGMAAAARGIAHGAYYNAGQLCIGIERCFVLAPTFDAFVAALVAHVEKHVTAGWVPPGGAAPPGGSYTYGPAIVRGQLDHVAAVVGEAVAAGATVLTGGRPSACGRFYEPTVVTFPSLAAASGTRLMEEETFGPVLPVVPVPDVDAAVAAANGTPFGLNASVWTPDLRAGEAVARRLYAGGVLVNETMLTGVVPSLPFGGVGASGMGRVGGKEGFLSLTTPQVVIVGHGPSAVEWRSGTSLAARWGMVRALFGRRWSGVAVVREAVAAAVAAAW</sequence>
<dbReference type="InterPro" id="IPR016163">
    <property type="entry name" value="Ald_DH_C"/>
</dbReference>
<evidence type="ECO:0000313" key="5">
    <source>
        <dbReference type="EMBL" id="OSX68526.1"/>
    </source>
</evidence>
<feature type="active site" evidence="2">
    <location>
        <position position="204"/>
    </location>
</feature>
<evidence type="ECO:0000259" key="4">
    <source>
        <dbReference type="Pfam" id="PF00171"/>
    </source>
</evidence>
<dbReference type="EMBL" id="KV920412">
    <property type="protein sequence ID" value="OSX68526.1"/>
    <property type="molecule type" value="Genomic_DNA"/>
</dbReference>
<dbReference type="PANTHER" id="PTHR11699">
    <property type="entry name" value="ALDEHYDE DEHYDROGENASE-RELATED"/>
    <property type="match status" value="1"/>
</dbReference>
<dbReference type="Gene3D" id="3.40.309.10">
    <property type="entry name" value="Aldehyde Dehydrogenase, Chain A, domain 2"/>
    <property type="match status" value="1"/>
</dbReference>
<dbReference type="GO" id="GO:0016620">
    <property type="term" value="F:oxidoreductase activity, acting on the aldehyde or oxo group of donors, NAD or NADP as acceptor"/>
    <property type="evidence" value="ECO:0007669"/>
    <property type="project" value="InterPro"/>
</dbReference>
<evidence type="ECO:0000256" key="1">
    <source>
        <dbReference type="ARBA" id="ARBA00023002"/>
    </source>
</evidence>
<feature type="non-terminal residue" evidence="5">
    <location>
        <position position="493"/>
    </location>
</feature>
<accession>A0A1X6NJ93</accession>
<evidence type="ECO:0000256" key="3">
    <source>
        <dbReference type="RuleBase" id="RU003345"/>
    </source>
</evidence>
<dbReference type="InterPro" id="IPR015590">
    <property type="entry name" value="Aldehyde_DH_dom"/>
</dbReference>
<dbReference type="SUPFAM" id="SSF53720">
    <property type="entry name" value="ALDH-like"/>
    <property type="match status" value="1"/>
</dbReference>
<dbReference type="InterPro" id="IPR016162">
    <property type="entry name" value="Ald_DH_N"/>
</dbReference>
<dbReference type="InterPro" id="IPR029510">
    <property type="entry name" value="Ald_DH_CS_GLU"/>
</dbReference>
<dbReference type="AlphaFoldDB" id="A0A1X6NJ93"/>
<organism evidence="5 6">
    <name type="scientific">Porphyra umbilicalis</name>
    <name type="common">Purple laver</name>
    <name type="synonym">Red alga</name>
    <dbReference type="NCBI Taxonomy" id="2786"/>
    <lineage>
        <taxon>Eukaryota</taxon>
        <taxon>Rhodophyta</taxon>
        <taxon>Bangiophyceae</taxon>
        <taxon>Bangiales</taxon>
        <taxon>Bangiaceae</taxon>
        <taxon>Porphyra</taxon>
    </lineage>
</organism>
<comment type="similarity">
    <text evidence="3">Belongs to the aldehyde dehydrogenase family.</text>
</comment>
<keyword evidence="6" id="KW-1185">Reference proteome</keyword>
<keyword evidence="1 3" id="KW-0560">Oxidoreductase</keyword>
<protein>
    <recommendedName>
        <fullName evidence="4">Aldehyde dehydrogenase domain-containing protein</fullName>
    </recommendedName>
</protein>
<dbReference type="OrthoDB" id="310895at2759"/>
<reference evidence="5 6" key="1">
    <citation type="submission" date="2017-03" db="EMBL/GenBank/DDBJ databases">
        <title>WGS assembly of Porphyra umbilicalis.</title>
        <authorList>
            <person name="Brawley S.H."/>
            <person name="Blouin N.A."/>
            <person name="Ficko-Blean E."/>
            <person name="Wheeler G.L."/>
            <person name="Lohr M."/>
            <person name="Goodson H.V."/>
            <person name="Jenkins J.W."/>
            <person name="Blaby-Haas C.E."/>
            <person name="Helliwell K.E."/>
            <person name="Chan C."/>
            <person name="Marriage T."/>
            <person name="Bhattacharya D."/>
            <person name="Klein A.S."/>
            <person name="Badis Y."/>
            <person name="Brodie J."/>
            <person name="Cao Y."/>
            <person name="Collen J."/>
            <person name="Dittami S.M."/>
            <person name="Gachon C.M."/>
            <person name="Green B.R."/>
            <person name="Karpowicz S."/>
            <person name="Kim J.W."/>
            <person name="Kudahl U."/>
            <person name="Lin S."/>
            <person name="Michel G."/>
            <person name="Mittag M."/>
            <person name="Olson B.J."/>
            <person name="Pangilinan J."/>
            <person name="Peng Y."/>
            <person name="Qiu H."/>
            <person name="Shu S."/>
            <person name="Singer J.T."/>
            <person name="Smith A.G."/>
            <person name="Sprecher B.N."/>
            <person name="Wagner V."/>
            <person name="Wang W."/>
            <person name="Wang Z.-Y."/>
            <person name="Yan J."/>
            <person name="Yarish C."/>
            <person name="Zoeuner-Riek S."/>
            <person name="Zhuang Y."/>
            <person name="Zou Y."/>
            <person name="Lindquist E.A."/>
            <person name="Grimwood J."/>
            <person name="Barry K."/>
            <person name="Rokhsar D.S."/>
            <person name="Schmutz J."/>
            <person name="Stiller J.W."/>
            <person name="Grossman A.R."/>
            <person name="Prochnik S.E."/>
        </authorList>
    </citation>
    <scope>NUCLEOTIDE SEQUENCE [LARGE SCALE GENOMIC DNA]</scope>
    <source>
        <strain evidence="5">4086291</strain>
    </source>
</reference>
<dbReference type="Gene3D" id="3.40.605.10">
    <property type="entry name" value="Aldehyde Dehydrogenase, Chain A, domain 1"/>
    <property type="match status" value="1"/>
</dbReference>
<proteinExistence type="inferred from homology"/>
<feature type="domain" description="Aldehyde dehydrogenase" evidence="4">
    <location>
        <begin position="5"/>
        <end position="442"/>
    </location>
</feature>
<gene>
    <name evidence="5" type="ORF">BU14_2633s0001</name>
</gene>
<evidence type="ECO:0000313" key="6">
    <source>
        <dbReference type="Proteomes" id="UP000218209"/>
    </source>
</evidence>
<name>A0A1X6NJ93_PORUM</name>
<dbReference type="Pfam" id="PF00171">
    <property type="entry name" value="Aldedh"/>
    <property type="match status" value="1"/>
</dbReference>
<dbReference type="Proteomes" id="UP000218209">
    <property type="component" value="Unassembled WGS sequence"/>
</dbReference>
<dbReference type="InterPro" id="IPR016161">
    <property type="entry name" value="Ald_DH/histidinol_DH"/>
</dbReference>